<evidence type="ECO:0000256" key="1">
    <source>
        <dbReference type="ARBA" id="ARBA00022827"/>
    </source>
</evidence>
<dbReference type="PIRSF" id="PIRSF000136">
    <property type="entry name" value="LGO_GLO"/>
    <property type="match status" value="1"/>
</dbReference>
<sequence length="472" mass="53780">MAERTFYNWSKQFHCTPQRVHEPRSETEIIDIMAELSRRNAHMRVFGGGLSPGDIAMSNEELILVTNFDRVLNIDVDAATVVVQPRVTLAALSHELASHGLALPVLGSVAEQTVAGAIGTGTHGTGLKFGTLSTLVEGMRLVTPNGDVLNISAAENPELLNAVRCHLGSLGVITQVTLRVCRAFDLEATERPNTLSTVLDSLPERLRRDHYRFWYIPHTDRVWEWSATRTPPEQTERLGPWRRLGTWFNGRIVDHHVYESLLHLATYRPSLIPNINKLGARTRFSKPCYSMGPSFSQFTFDCLFKQHVNEWSIPIEHTAEALRSIRELITQKGYYAHLPIEVRFVGGDDIWLSPCQGRDSCYIGVIAYIPHARPHHHEAYFADFERLMAAFGGRPHWGKFFKFQATELARRYPQRIFDRSDDIWIRVIGYGTHSRTECFEHSVRKSGSYFCIEPSWNGHSGKSRWGWPRGCW</sequence>
<dbReference type="InterPro" id="IPR016169">
    <property type="entry name" value="FAD-bd_PCMH_sub2"/>
</dbReference>
<protein>
    <submittedName>
        <fullName evidence="4">L-gulonolactone oxidase</fullName>
    </submittedName>
</protein>
<keyword evidence="1" id="KW-0285">Flavoprotein</keyword>
<dbReference type="Pfam" id="PF04030">
    <property type="entry name" value="ALO"/>
    <property type="match status" value="1"/>
</dbReference>
<dbReference type="GO" id="GO:0003885">
    <property type="term" value="F:D-arabinono-1,4-lactone oxidase activity"/>
    <property type="evidence" value="ECO:0007669"/>
    <property type="project" value="InterPro"/>
</dbReference>
<dbReference type="InterPro" id="IPR006094">
    <property type="entry name" value="Oxid_FAD_bind_N"/>
</dbReference>
<feature type="domain" description="FAD-binding PCMH-type" evidence="3">
    <location>
        <begin position="13"/>
        <end position="183"/>
    </location>
</feature>
<dbReference type="PANTHER" id="PTHR43762">
    <property type="entry name" value="L-GULONOLACTONE OXIDASE"/>
    <property type="match status" value="1"/>
</dbReference>
<dbReference type="Pfam" id="PF01565">
    <property type="entry name" value="FAD_binding_4"/>
    <property type="match status" value="1"/>
</dbReference>
<dbReference type="SUPFAM" id="SSF56176">
    <property type="entry name" value="FAD-binding/transporter-associated domain-like"/>
    <property type="match status" value="1"/>
</dbReference>
<dbReference type="AlphaFoldDB" id="A0A450WG74"/>
<evidence type="ECO:0000259" key="3">
    <source>
        <dbReference type="PROSITE" id="PS51387"/>
    </source>
</evidence>
<accession>A0A450WG74</accession>
<reference evidence="4" key="1">
    <citation type="submission" date="2019-02" db="EMBL/GenBank/DDBJ databases">
        <authorList>
            <person name="Gruber-Vodicka R. H."/>
            <person name="Seah K. B. B."/>
        </authorList>
    </citation>
    <scope>NUCLEOTIDE SEQUENCE</scope>
    <source>
        <strain evidence="4">BECK_BY7</strain>
    </source>
</reference>
<keyword evidence="2" id="KW-0560">Oxidoreductase</keyword>
<dbReference type="PROSITE" id="PS51387">
    <property type="entry name" value="FAD_PCMH"/>
    <property type="match status" value="1"/>
</dbReference>
<dbReference type="InterPro" id="IPR036318">
    <property type="entry name" value="FAD-bd_PCMH-like_sf"/>
</dbReference>
<keyword evidence="1" id="KW-0274">FAD</keyword>
<dbReference type="InterPro" id="IPR016166">
    <property type="entry name" value="FAD-bd_PCMH"/>
</dbReference>
<dbReference type="Gene3D" id="3.30.465.10">
    <property type="match status" value="1"/>
</dbReference>
<dbReference type="InterPro" id="IPR010031">
    <property type="entry name" value="FAD_lactone_oxidase-like"/>
</dbReference>
<dbReference type="Gene3D" id="3.30.43.10">
    <property type="entry name" value="Uridine Diphospho-n-acetylenolpyruvylglucosamine Reductase, domain 2"/>
    <property type="match status" value="1"/>
</dbReference>
<proteinExistence type="predicted"/>
<dbReference type="EMBL" id="CAADFN010000020">
    <property type="protein sequence ID" value="VFK16076.1"/>
    <property type="molecule type" value="Genomic_DNA"/>
</dbReference>
<dbReference type="GO" id="GO:0016020">
    <property type="term" value="C:membrane"/>
    <property type="evidence" value="ECO:0007669"/>
    <property type="project" value="InterPro"/>
</dbReference>
<evidence type="ECO:0000256" key="2">
    <source>
        <dbReference type="ARBA" id="ARBA00023002"/>
    </source>
</evidence>
<dbReference type="InterPro" id="IPR007173">
    <property type="entry name" value="ALO_C"/>
</dbReference>
<gene>
    <name evidence="4" type="ORF">BECKLFY1418C_GA0070996_102029</name>
</gene>
<dbReference type="Gene3D" id="3.30.70.2520">
    <property type="match status" value="1"/>
</dbReference>
<organism evidence="4">
    <name type="scientific">Candidatus Kentrum sp. LFY</name>
    <dbReference type="NCBI Taxonomy" id="2126342"/>
    <lineage>
        <taxon>Bacteria</taxon>
        <taxon>Pseudomonadati</taxon>
        <taxon>Pseudomonadota</taxon>
        <taxon>Gammaproteobacteria</taxon>
        <taxon>Candidatus Kentrum</taxon>
    </lineage>
</organism>
<name>A0A450WG74_9GAMM</name>
<dbReference type="PANTHER" id="PTHR43762:SF1">
    <property type="entry name" value="D-ARABINONO-1,4-LACTONE OXIDASE"/>
    <property type="match status" value="1"/>
</dbReference>
<dbReference type="InterPro" id="IPR016167">
    <property type="entry name" value="FAD-bd_PCMH_sub1"/>
</dbReference>
<dbReference type="GO" id="GO:0071949">
    <property type="term" value="F:FAD binding"/>
    <property type="evidence" value="ECO:0007669"/>
    <property type="project" value="InterPro"/>
</dbReference>
<evidence type="ECO:0000313" key="4">
    <source>
        <dbReference type="EMBL" id="VFK16076.1"/>
    </source>
</evidence>